<protein>
    <submittedName>
        <fullName evidence="1">Uncharacterized protein</fullName>
    </submittedName>
</protein>
<accession>A0A392PA38</accession>
<dbReference type="Proteomes" id="UP000265520">
    <property type="component" value="Unassembled WGS sequence"/>
</dbReference>
<sequence length="81" mass="8427">MERKVQVLPTSGAHEMLCYGEFRDSGFHAQGALVHAWGAYSTVLSSCAGKLEISSPSASTIFFSSSYSSTSGLGTISGTTS</sequence>
<keyword evidence="2" id="KW-1185">Reference proteome</keyword>
<proteinExistence type="predicted"/>
<dbReference type="EMBL" id="LXQA010069573">
    <property type="protein sequence ID" value="MCI08597.1"/>
    <property type="molecule type" value="Genomic_DNA"/>
</dbReference>
<organism evidence="1 2">
    <name type="scientific">Trifolium medium</name>
    <dbReference type="NCBI Taxonomy" id="97028"/>
    <lineage>
        <taxon>Eukaryota</taxon>
        <taxon>Viridiplantae</taxon>
        <taxon>Streptophyta</taxon>
        <taxon>Embryophyta</taxon>
        <taxon>Tracheophyta</taxon>
        <taxon>Spermatophyta</taxon>
        <taxon>Magnoliopsida</taxon>
        <taxon>eudicotyledons</taxon>
        <taxon>Gunneridae</taxon>
        <taxon>Pentapetalae</taxon>
        <taxon>rosids</taxon>
        <taxon>fabids</taxon>
        <taxon>Fabales</taxon>
        <taxon>Fabaceae</taxon>
        <taxon>Papilionoideae</taxon>
        <taxon>50 kb inversion clade</taxon>
        <taxon>NPAAA clade</taxon>
        <taxon>Hologalegina</taxon>
        <taxon>IRL clade</taxon>
        <taxon>Trifolieae</taxon>
        <taxon>Trifolium</taxon>
    </lineage>
</organism>
<evidence type="ECO:0000313" key="1">
    <source>
        <dbReference type="EMBL" id="MCI08597.1"/>
    </source>
</evidence>
<feature type="non-terminal residue" evidence="1">
    <location>
        <position position="81"/>
    </location>
</feature>
<name>A0A392PA38_9FABA</name>
<comment type="caution">
    <text evidence="1">The sequence shown here is derived from an EMBL/GenBank/DDBJ whole genome shotgun (WGS) entry which is preliminary data.</text>
</comment>
<reference evidence="1 2" key="1">
    <citation type="journal article" date="2018" name="Front. Plant Sci.">
        <title>Red Clover (Trifolium pratense) and Zigzag Clover (T. medium) - A Picture of Genomic Similarities and Differences.</title>
        <authorList>
            <person name="Dluhosova J."/>
            <person name="Istvanek J."/>
            <person name="Nedelnik J."/>
            <person name="Repkova J."/>
        </authorList>
    </citation>
    <scope>NUCLEOTIDE SEQUENCE [LARGE SCALE GENOMIC DNA]</scope>
    <source>
        <strain evidence="2">cv. 10/8</strain>
        <tissue evidence="1">Leaf</tissue>
    </source>
</reference>
<dbReference type="AlphaFoldDB" id="A0A392PA38"/>
<evidence type="ECO:0000313" key="2">
    <source>
        <dbReference type="Proteomes" id="UP000265520"/>
    </source>
</evidence>